<dbReference type="GO" id="GO:0005829">
    <property type="term" value="C:cytosol"/>
    <property type="evidence" value="ECO:0007669"/>
    <property type="project" value="TreeGrafter"/>
</dbReference>
<dbReference type="GO" id="GO:0035925">
    <property type="term" value="F:mRNA 3'-UTR AU-rich region binding"/>
    <property type="evidence" value="ECO:0007669"/>
    <property type="project" value="TreeGrafter"/>
</dbReference>
<dbReference type="AlphaFoldDB" id="A0A966HQF5"/>
<feature type="domain" description="Enoyl reductase (ER)" evidence="3">
    <location>
        <begin position="11"/>
        <end position="322"/>
    </location>
</feature>
<dbReference type="PANTHER" id="PTHR48106">
    <property type="entry name" value="QUINONE OXIDOREDUCTASE PIG3-RELATED"/>
    <property type="match status" value="1"/>
</dbReference>
<dbReference type="SMART" id="SM00829">
    <property type="entry name" value="PKS_ER"/>
    <property type="match status" value="1"/>
</dbReference>
<proteinExistence type="predicted"/>
<dbReference type="GO" id="GO:0070402">
    <property type="term" value="F:NADPH binding"/>
    <property type="evidence" value="ECO:0007669"/>
    <property type="project" value="TreeGrafter"/>
</dbReference>
<gene>
    <name evidence="4" type="ORF">EBX29_01360</name>
</gene>
<evidence type="ECO:0000256" key="2">
    <source>
        <dbReference type="ARBA" id="ARBA00023002"/>
    </source>
</evidence>
<dbReference type="EMBL" id="RGMI01000038">
    <property type="protein sequence ID" value="NCU50411.1"/>
    <property type="molecule type" value="Genomic_DNA"/>
</dbReference>
<dbReference type="InterPro" id="IPR047618">
    <property type="entry name" value="QOR-like"/>
</dbReference>
<dbReference type="GO" id="GO:0008270">
    <property type="term" value="F:zinc ion binding"/>
    <property type="evidence" value="ECO:0007669"/>
    <property type="project" value="InterPro"/>
</dbReference>
<evidence type="ECO:0000259" key="3">
    <source>
        <dbReference type="SMART" id="SM00829"/>
    </source>
</evidence>
<dbReference type="Gene3D" id="3.90.180.10">
    <property type="entry name" value="Medium-chain alcohol dehydrogenases, catalytic domain"/>
    <property type="match status" value="1"/>
</dbReference>
<dbReference type="SUPFAM" id="SSF51735">
    <property type="entry name" value="NAD(P)-binding Rossmann-fold domains"/>
    <property type="match status" value="1"/>
</dbReference>
<dbReference type="Pfam" id="PF00107">
    <property type="entry name" value="ADH_zinc_N"/>
    <property type="match status" value="1"/>
</dbReference>
<dbReference type="Gene3D" id="3.40.50.720">
    <property type="entry name" value="NAD(P)-binding Rossmann-like Domain"/>
    <property type="match status" value="1"/>
</dbReference>
<dbReference type="PANTHER" id="PTHR48106:SF13">
    <property type="entry name" value="QUINONE OXIDOREDUCTASE-RELATED"/>
    <property type="match status" value="1"/>
</dbReference>
<dbReference type="FunFam" id="3.40.50.720:FF:000053">
    <property type="entry name" value="Quinone oxidoreductase 1"/>
    <property type="match status" value="1"/>
</dbReference>
<dbReference type="InterPro" id="IPR002364">
    <property type="entry name" value="Quin_OxRdtase/zeta-crystal_CS"/>
</dbReference>
<dbReference type="PROSITE" id="PS01162">
    <property type="entry name" value="QOR_ZETA_CRYSTAL"/>
    <property type="match status" value="1"/>
</dbReference>
<dbReference type="NCBIfam" id="NF008024">
    <property type="entry name" value="PRK10754.1"/>
    <property type="match status" value="1"/>
</dbReference>
<dbReference type="InterPro" id="IPR013154">
    <property type="entry name" value="ADH-like_N"/>
</dbReference>
<dbReference type="InterPro" id="IPR036291">
    <property type="entry name" value="NAD(P)-bd_dom_sf"/>
</dbReference>
<dbReference type="InterPro" id="IPR011032">
    <property type="entry name" value="GroES-like_sf"/>
</dbReference>
<organism evidence="4 5">
    <name type="scientific">Candidatus Fonsibacter lacus</name>
    <dbReference type="NCBI Taxonomy" id="2576439"/>
    <lineage>
        <taxon>Bacteria</taxon>
        <taxon>Pseudomonadati</taxon>
        <taxon>Pseudomonadota</taxon>
        <taxon>Alphaproteobacteria</taxon>
        <taxon>Candidatus Pelagibacterales</taxon>
        <taxon>Candidatus Pelagibacterales incertae sedis</taxon>
        <taxon>Candidatus Fonsibacter</taxon>
    </lineage>
</organism>
<dbReference type="InterPro" id="IPR013149">
    <property type="entry name" value="ADH-like_C"/>
</dbReference>
<dbReference type="GO" id="GO:0003960">
    <property type="term" value="F:quinone reductase (NADPH) activity"/>
    <property type="evidence" value="ECO:0007669"/>
    <property type="project" value="InterPro"/>
</dbReference>
<sequence>MVKAIRITETGKANVMKFVDVELKSLAPNEVLIKNKAIGLNYIDVYHRSGTYPLPLPTGIGLEAAGIIEDVGSAVTEFKVGDRVAHAAAPPGAYSEKQVYPQEKLVKIPDYISDEIASCIMLKGITSEYLLHRAYKVKKDQFILYHAAAGGVGQVLCQWAKSLGCKVIGTVGSEDKVKIAKENGCDFVINYSKESFSQKVKEITNGKMLDVVYDGVGAKTFEESIECLAIRGTMVSFGNASGLVEKVDPKKHIAPKGLFFTRPSIAHYTITREELVNSANTVFDAIRTNKFKVKIFKKFALKDAVTAHEELEARKLTGPAILVP</sequence>
<dbReference type="CDD" id="cd05286">
    <property type="entry name" value="QOR2"/>
    <property type="match status" value="1"/>
</dbReference>
<evidence type="ECO:0000313" key="5">
    <source>
        <dbReference type="Proteomes" id="UP000699985"/>
    </source>
</evidence>
<dbReference type="Pfam" id="PF08240">
    <property type="entry name" value="ADH_N"/>
    <property type="match status" value="1"/>
</dbReference>
<accession>A0A966HQF5</accession>
<dbReference type="Proteomes" id="UP000699985">
    <property type="component" value="Unassembled WGS sequence"/>
</dbReference>
<reference evidence="4" key="1">
    <citation type="submission" date="2018-10" db="EMBL/GenBank/DDBJ databases">
        <title>Iterative Subtractive Binning of Freshwater Chronoseries Metagenomes Recovers Nearly Complete Genomes from over Four Hundred Novel Species.</title>
        <authorList>
            <person name="Rodriguez-R L.M."/>
            <person name="Tsementzi D."/>
            <person name="Luo C."/>
            <person name="Konstantinidis K.T."/>
        </authorList>
    </citation>
    <scope>NUCLEOTIDE SEQUENCE</scope>
    <source>
        <strain evidence="4">WB8_1A_003</strain>
    </source>
</reference>
<evidence type="ECO:0000256" key="1">
    <source>
        <dbReference type="ARBA" id="ARBA00022857"/>
    </source>
</evidence>
<dbReference type="SUPFAM" id="SSF50129">
    <property type="entry name" value="GroES-like"/>
    <property type="match status" value="1"/>
</dbReference>
<comment type="caution">
    <text evidence="4">The sequence shown here is derived from an EMBL/GenBank/DDBJ whole genome shotgun (WGS) entry which is preliminary data.</text>
</comment>
<protein>
    <submittedName>
        <fullName evidence="4">Quinone oxidoreductase</fullName>
    </submittedName>
</protein>
<dbReference type="InterPro" id="IPR020843">
    <property type="entry name" value="ER"/>
</dbReference>
<keyword evidence="2" id="KW-0560">Oxidoreductase</keyword>
<evidence type="ECO:0000313" key="4">
    <source>
        <dbReference type="EMBL" id="NCU50411.1"/>
    </source>
</evidence>
<name>A0A966HQF5_9PROT</name>
<keyword evidence="1" id="KW-0521">NADP</keyword>